<protein>
    <submittedName>
        <fullName evidence="2">Uncharacterized protein</fullName>
    </submittedName>
</protein>
<comment type="caution">
    <text evidence="2">The sequence shown here is derived from an EMBL/GenBank/DDBJ whole genome shotgun (WGS) entry which is preliminary data.</text>
</comment>
<dbReference type="EMBL" id="JANPWB010000012">
    <property type="protein sequence ID" value="KAJ1119030.1"/>
    <property type="molecule type" value="Genomic_DNA"/>
</dbReference>
<dbReference type="AlphaFoldDB" id="A0AAV7P1J5"/>
<organism evidence="2 3">
    <name type="scientific">Pleurodeles waltl</name>
    <name type="common">Iberian ribbed newt</name>
    <dbReference type="NCBI Taxonomy" id="8319"/>
    <lineage>
        <taxon>Eukaryota</taxon>
        <taxon>Metazoa</taxon>
        <taxon>Chordata</taxon>
        <taxon>Craniata</taxon>
        <taxon>Vertebrata</taxon>
        <taxon>Euteleostomi</taxon>
        <taxon>Amphibia</taxon>
        <taxon>Batrachia</taxon>
        <taxon>Caudata</taxon>
        <taxon>Salamandroidea</taxon>
        <taxon>Salamandridae</taxon>
        <taxon>Pleurodelinae</taxon>
        <taxon>Pleurodeles</taxon>
    </lineage>
</organism>
<accession>A0AAV7P1J5</accession>
<evidence type="ECO:0000256" key="1">
    <source>
        <dbReference type="SAM" id="MobiDB-lite"/>
    </source>
</evidence>
<name>A0AAV7P1J5_PLEWA</name>
<reference evidence="2" key="1">
    <citation type="journal article" date="2022" name="bioRxiv">
        <title>Sequencing and chromosome-scale assembly of the giantPleurodeles waltlgenome.</title>
        <authorList>
            <person name="Brown T."/>
            <person name="Elewa A."/>
            <person name="Iarovenko S."/>
            <person name="Subramanian E."/>
            <person name="Araus A.J."/>
            <person name="Petzold A."/>
            <person name="Susuki M."/>
            <person name="Suzuki K.-i.T."/>
            <person name="Hayashi T."/>
            <person name="Toyoda A."/>
            <person name="Oliveira C."/>
            <person name="Osipova E."/>
            <person name="Leigh N.D."/>
            <person name="Simon A."/>
            <person name="Yun M.H."/>
        </authorList>
    </citation>
    <scope>NUCLEOTIDE SEQUENCE</scope>
    <source>
        <strain evidence="2">20211129_DDA</strain>
        <tissue evidence="2">Liver</tissue>
    </source>
</reference>
<dbReference type="Proteomes" id="UP001066276">
    <property type="component" value="Chromosome 8"/>
</dbReference>
<feature type="region of interest" description="Disordered" evidence="1">
    <location>
        <begin position="90"/>
        <end position="113"/>
    </location>
</feature>
<proteinExistence type="predicted"/>
<sequence length="113" mass="11907">MTPVFPQEKRCAHAGAFGCAANACVACARLAIKKCSILNSTKAECAFVPGCPPGGCAPRGNIASRFSSRVLEGARRARVPVTAQAVRVMETSHHSQAAARPTAARLQTSEERR</sequence>
<gene>
    <name evidence="2" type="ORF">NDU88_007216</name>
</gene>
<keyword evidence="3" id="KW-1185">Reference proteome</keyword>
<evidence type="ECO:0000313" key="3">
    <source>
        <dbReference type="Proteomes" id="UP001066276"/>
    </source>
</evidence>
<evidence type="ECO:0000313" key="2">
    <source>
        <dbReference type="EMBL" id="KAJ1119030.1"/>
    </source>
</evidence>